<sequence length="978" mass="97306">MKTSKKVGGAVAAALLALSSQGAALATPGTPVHEGTLAGKTVFLDPGHQAANNPAQLNRKVPDGRGGMKACQTSGMTTVTGVPEHTITWQVAQLVKQRLEQAGARVVLSRQDDTGWGGCVNERADAENSSGASVGVNIHADSTSSGADASKRGFHIIVPTLPLPDSEANKVQSWEGRKAAYLMRDAMTAAGFPVSNYLGKNGIDVRSDIAGVNLARVPDLMIEMGNGSNPQEAAQLTSPQGQQRYAAALADGINRYLSGADPAQSARNQTASKPAVAQTPAAAESGVRGGFDVDFLGGVKRDPAPPAPPVYPDPSGGGGQPIAQPAAPSYPGATGGYPGYNPSDPNAGYVDPSLPGVPLTPPPGASPDWTPSMPGGIGGLGQAAPSGPNVMSIAQLVPQIKEQVEKGDVSGLATMIAQQAGGLITSESQDIGQGVSAVGSQIQTVLPMMNTVIPGLSNMLPQAQAAAVVQLEQQRAARQGAGVRGGYDVDFLGGVKRDPAPVPPVVPGTPIAQPATPSYQGYAQNDPNAGYVDPALPGVPLTAPAGAGPDWQPNIPAGVGGLGQTAPAGTSGQAAPTGMPVINVASVVSMLPQIQQAVQKGDVSSLASVIAQQANGLMETNSTDVQQSVSAVGSQLQNALPMMDTLVPGLSNILPQAQSVAVNQLEQQRAVAQTPAAAESGVRGGFDVDFLGGVKRDPAPPAPPVYPDPSGGGGQPIAQPAAPSYPGATGGYPGYNPSDPNAGYVDPSLPGVPLTPPPGASPDWTPSMPGGIGGLGQAAPSGPNVMSIAQLVPQIKEQVEKGDVSGLATMIAQQAGGLITSESQDIGQGVSAVGSQIQTVLPMMNTVIPGLSNMLPQAQAAAVVQLEQQRAAKKQDPADPAAPTPAAPQAPVQAAPVAEAPAAPAPAAPVAEAPAASAPAAPAAEAPAPVAPVLPEAPAPVVPASPVAPEAVPAAPAPAAPAAQETAPAPVAPPAPAN</sequence>
<dbReference type="eggNOG" id="COG0860">
    <property type="taxonomic scope" value="Bacteria"/>
</dbReference>
<dbReference type="RefSeq" id="WP_021030781.1">
    <property type="nucleotide sequence ID" value="NZ_KI391954.1"/>
</dbReference>
<feature type="signal peptide" evidence="3">
    <location>
        <begin position="1"/>
        <end position="26"/>
    </location>
</feature>
<feature type="compositionally biased region" description="Low complexity" evidence="2">
    <location>
        <begin position="944"/>
        <end position="954"/>
    </location>
</feature>
<keyword evidence="1" id="KW-0378">Hydrolase</keyword>
<dbReference type="GO" id="GO:0009253">
    <property type="term" value="P:peptidoglycan catabolic process"/>
    <property type="evidence" value="ECO:0007669"/>
    <property type="project" value="InterPro"/>
</dbReference>
<feature type="region of interest" description="Disordered" evidence="2">
    <location>
        <begin position="694"/>
        <end position="779"/>
    </location>
</feature>
<dbReference type="Proteomes" id="UP000004816">
    <property type="component" value="Unassembled WGS sequence"/>
</dbReference>
<organism evidence="5 6">
    <name type="scientific">Segniliparus rugosus (strain ATCC BAA-974 / DSM 45345 / CCUG 50838 / CIP 108380 / JCM 13579 / CDC 945)</name>
    <dbReference type="NCBI Taxonomy" id="679197"/>
    <lineage>
        <taxon>Bacteria</taxon>
        <taxon>Bacillati</taxon>
        <taxon>Actinomycetota</taxon>
        <taxon>Actinomycetes</taxon>
        <taxon>Mycobacteriales</taxon>
        <taxon>Segniliparaceae</taxon>
        <taxon>Segniliparus</taxon>
    </lineage>
</organism>
<reference evidence="5 6" key="1">
    <citation type="journal article" date="2011" name="Stand. Genomic Sci.">
        <title>High quality draft genome sequence of Segniliparus rugosus CDC 945(T)= (ATCC BAA-974(T)).</title>
        <authorList>
            <person name="Earl A.M."/>
            <person name="Desjardins C.A."/>
            <person name="Fitzgerald M.G."/>
            <person name="Arachchi H.M."/>
            <person name="Zeng Q."/>
            <person name="Mehta T."/>
            <person name="Griggs A."/>
            <person name="Birren B.W."/>
            <person name="Toney N.C."/>
            <person name="Carr J."/>
            <person name="Posey J."/>
            <person name="Butler W.R."/>
        </authorList>
    </citation>
    <scope>NUCLEOTIDE SEQUENCE [LARGE SCALE GENOMIC DNA]</scope>
    <source>
        <strain evidence="6">ATCC BAA-974 / DSM 45345 / CCUG 50838 / CIP 108380 / JCM 13579 / CDC 945</strain>
    </source>
</reference>
<dbReference type="AlphaFoldDB" id="U1M284"/>
<dbReference type="EMBL" id="ACZI02000003">
    <property type="protein sequence ID" value="ERG69200.1"/>
    <property type="molecule type" value="Genomic_DNA"/>
</dbReference>
<feature type="compositionally biased region" description="Low complexity" evidence="2">
    <location>
        <begin position="960"/>
        <end position="969"/>
    </location>
</feature>
<dbReference type="InterPro" id="IPR050695">
    <property type="entry name" value="N-acetylmuramoyl_amidase_3"/>
</dbReference>
<dbReference type="HOGENOM" id="CLU_304806_0_0_11"/>
<name>U1M284_SEGRC</name>
<evidence type="ECO:0000259" key="4">
    <source>
        <dbReference type="SMART" id="SM00646"/>
    </source>
</evidence>
<dbReference type="SUPFAM" id="SSF53187">
    <property type="entry name" value="Zn-dependent exopeptidases"/>
    <property type="match status" value="1"/>
</dbReference>
<dbReference type="Pfam" id="PF01520">
    <property type="entry name" value="Amidase_3"/>
    <property type="match status" value="1"/>
</dbReference>
<accession>U1M284</accession>
<evidence type="ECO:0000256" key="2">
    <source>
        <dbReference type="SAM" id="MobiDB-lite"/>
    </source>
</evidence>
<dbReference type="SMART" id="SM00646">
    <property type="entry name" value="Ami_3"/>
    <property type="match status" value="1"/>
</dbReference>
<dbReference type="GO" id="GO:0030288">
    <property type="term" value="C:outer membrane-bounded periplasmic space"/>
    <property type="evidence" value="ECO:0007669"/>
    <property type="project" value="TreeGrafter"/>
</dbReference>
<feature type="region of interest" description="Disordered" evidence="2">
    <location>
        <begin position="259"/>
        <end position="369"/>
    </location>
</feature>
<dbReference type="PANTHER" id="PTHR30404:SF0">
    <property type="entry name" value="N-ACETYLMURAMOYL-L-ALANINE AMIDASE AMIC"/>
    <property type="match status" value="1"/>
</dbReference>
<keyword evidence="3" id="KW-0732">Signal</keyword>
<proteinExistence type="predicted"/>
<dbReference type="InterPro" id="IPR002508">
    <property type="entry name" value="MurNAc-LAA_cat"/>
</dbReference>
<feature type="compositionally biased region" description="Pro residues" evidence="2">
    <location>
        <begin position="929"/>
        <end position="943"/>
    </location>
</feature>
<dbReference type="STRING" id="679197.HMPREF9336_04344"/>
<evidence type="ECO:0000313" key="6">
    <source>
        <dbReference type="Proteomes" id="UP000004816"/>
    </source>
</evidence>
<keyword evidence="6" id="KW-1185">Reference proteome</keyword>
<feature type="chain" id="PRO_5004616605" description="MurNAc-LAA domain-containing protein" evidence="3">
    <location>
        <begin position="27"/>
        <end position="978"/>
    </location>
</feature>
<feature type="region of interest" description="Disordered" evidence="2">
    <location>
        <begin position="868"/>
        <end position="978"/>
    </location>
</feature>
<protein>
    <recommendedName>
        <fullName evidence="4">MurNAc-LAA domain-containing protein</fullName>
    </recommendedName>
</protein>
<comment type="caution">
    <text evidence="5">The sequence shown here is derived from an EMBL/GenBank/DDBJ whole genome shotgun (WGS) entry which is preliminary data.</text>
</comment>
<feature type="compositionally biased region" description="Low complexity" evidence="2">
    <location>
        <begin position="889"/>
        <end position="902"/>
    </location>
</feature>
<evidence type="ECO:0000313" key="5">
    <source>
        <dbReference type="EMBL" id="ERG69200.1"/>
    </source>
</evidence>
<evidence type="ECO:0000256" key="3">
    <source>
        <dbReference type="SAM" id="SignalP"/>
    </source>
</evidence>
<dbReference type="Gene3D" id="3.40.630.40">
    <property type="entry name" value="Zn-dependent exopeptidases"/>
    <property type="match status" value="1"/>
</dbReference>
<feature type="domain" description="MurNAc-LAA" evidence="4">
    <location>
        <begin position="124"/>
        <end position="254"/>
    </location>
</feature>
<dbReference type="CDD" id="cd02696">
    <property type="entry name" value="MurNAc-LAA"/>
    <property type="match status" value="1"/>
</dbReference>
<dbReference type="PANTHER" id="PTHR30404">
    <property type="entry name" value="N-ACETYLMURAMOYL-L-ALANINE AMIDASE"/>
    <property type="match status" value="1"/>
</dbReference>
<evidence type="ECO:0000256" key="1">
    <source>
        <dbReference type="ARBA" id="ARBA00022801"/>
    </source>
</evidence>
<gene>
    <name evidence="5" type="ORF">HMPREF9336_04344</name>
</gene>
<feature type="region of interest" description="Disordered" evidence="2">
    <location>
        <begin position="46"/>
        <end position="69"/>
    </location>
</feature>
<dbReference type="GO" id="GO:0008745">
    <property type="term" value="F:N-acetylmuramoyl-L-alanine amidase activity"/>
    <property type="evidence" value="ECO:0007669"/>
    <property type="project" value="InterPro"/>
</dbReference>
<feature type="compositionally biased region" description="Low complexity" evidence="2">
    <location>
        <begin position="908"/>
        <end position="928"/>
    </location>
</feature>